<evidence type="ECO:0000256" key="1">
    <source>
        <dbReference type="ARBA" id="ARBA00004442"/>
    </source>
</evidence>
<dbReference type="PROSITE" id="PS51257">
    <property type="entry name" value="PROKAR_LIPOPROTEIN"/>
    <property type="match status" value="1"/>
</dbReference>
<evidence type="ECO:0000313" key="8">
    <source>
        <dbReference type="EMBL" id="UZD21518.1"/>
    </source>
</evidence>
<sequence length="597" mass="67493">MKKYIVLLSAVLALSSCNDDFLDRYPQTSVAPEEFFKTEEDLELYVNGLLTMAGPGSYQADQSSDNLGTTGAVEIKNIVTGTPSSQTLTGGWNWGALRDINYFLDNYEKAVGSEEAIAHYVGLARYYRAVFYFGMVKRYSDVPWYEHTLDPSDEEQLYKARDSREMVMSKVMEDLEFAANNVREEVPSGTPGVWAVKAFYARLALYEGTYRKYHSELGLEGSATALIQKARDLSSEIMNSGMFSIHSTGNPESDYATLFSSQDLLGNAEVILVNPYDAEKDRGWDINTGVFGDYEQSPARDLVMSYLMKDGTYYSSVPGYETKGFVEEFENRDPRLKQTIVYPGWVQAPNTKPYIQTLSKNFTGYHQLKGYQNTIDNVEAGSADFPVYRYAEVLLNYAEAKVELDELTQADLDMSINLLRQRAGMPALNLSDANRNPDPFLVEKYPNLSGANLGVHLEIRRERRIELAVEGYRYDDMMRWHAGKLFENIPQGMYFDGLGKYDLTGDGIEDIILISKDADIPVGDAKEKNSLGEELIYYKAGTIEENVDVFLQNGENGGMMVTDTKQRDFVEPKYYYRPVPIQQVTLNPNLTQIFGWE</sequence>
<keyword evidence="9" id="KW-1185">Reference proteome</keyword>
<comment type="similarity">
    <text evidence="2">Belongs to the SusD family.</text>
</comment>
<proteinExistence type="inferred from homology"/>
<dbReference type="RefSeq" id="WP_264807990.1">
    <property type="nucleotide sequence ID" value="NZ_CP110226.1"/>
</dbReference>
<accession>A0ABY6MCS7</accession>
<dbReference type="EMBL" id="CP110226">
    <property type="protein sequence ID" value="UZD21518.1"/>
    <property type="molecule type" value="Genomic_DNA"/>
</dbReference>
<gene>
    <name evidence="8" type="ORF">OM944_12680</name>
</gene>
<feature type="domain" description="RagB/SusD" evidence="7">
    <location>
        <begin position="269"/>
        <end position="596"/>
    </location>
</feature>
<dbReference type="Proteomes" id="UP001163156">
    <property type="component" value="Chromosome"/>
</dbReference>
<keyword evidence="6" id="KW-0998">Cell outer membrane</keyword>
<dbReference type="InterPro" id="IPR012944">
    <property type="entry name" value="SusD_RagB_dom"/>
</dbReference>
<name>A0ABY6MCS7_9BACT</name>
<reference evidence="8" key="1">
    <citation type="submission" date="2022-10" db="EMBL/GenBank/DDBJ databases">
        <title>Algoriphagus sp. a novel bacteria isolate from halophytes salicornia europaea.</title>
        <authorList>
            <person name="Peng Y."/>
            <person name="Jiang L."/>
            <person name="Lee J."/>
        </authorList>
    </citation>
    <scope>NUCLEOTIDE SEQUENCE</scope>
    <source>
        <strain evidence="8">TR-M5</strain>
    </source>
</reference>
<organism evidence="8 9">
    <name type="scientific">Algoriphagus halophytocola</name>
    <dbReference type="NCBI Taxonomy" id="2991499"/>
    <lineage>
        <taxon>Bacteria</taxon>
        <taxon>Pseudomonadati</taxon>
        <taxon>Bacteroidota</taxon>
        <taxon>Cytophagia</taxon>
        <taxon>Cytophagales</taxon>
        <taxon>Cyclobacteriaceae</taxon>
        <taxon>Algoriphagus</taxon>
    </lineage>
</organism>
<comment type="subcellular location">
    <subcellularLocation>
        <location evidence="1">Cell outer membrane</location>
    </subcellularLocation>
</comment>
<dbReference type="InterPro" id="IPR011990">
    <property type="entry name" value="TPR-like_helical_dom_sf"/>
</dbReference>
<evidence type="ECO:0000256" key="4">
    <source>
        <dbReference type="ARBA" id="ARBA00022729"/>
    </source>
</evidence>
<evidence type="ECO:0000313" key="9">
    <source>
        <dbReference type="Proteomes" id="UP001163156"/>
    </source>
</evidence>
<evidence type="ECO:0000256" key="6">
    <source>
        <dbReference type="ARBA" id="ARBA00023237"/>
    </source>
</evidence>
<dbReference type="Pfam" id="PF07980">
    <property type="entry name" value="SusD_RagB"/>
    <property type="match status" value="1"/>
</dbReference>
<evidence type="ECO:0000259" key="7">
    <source>
        <dbReference type="Pfam" id="PF07980"/>
    </source>
</evidence>
<protein>
    <recommendedName>
        <fullName evidence="3">Type IV secretion system putative lipoprotein virB7</fullName>
    </recommendedName>
</protein>
<evidence type="ECO:0000256" key="5">
    <source>
        <dbReference type="ARBA" id="ARBA00023136"/>
    </source>
</evidence>
<evidence type="ECO:0000256" key="2">
    <source>
        <dbReference type="ARBA" id="ARBA00006275"/>
    </source>
</evidence>
<dbReference type="InterPro" id="IPR012640">
    <property type="entry name" value="Membr_lipoprot_lipid_attach_CS"/>
</dbReference>
<dbReference type="Gene3D" id="1.25.40.390">
    <property type="match status" value="1"/>
</dbReference>
<dbReference type="Pfam" id="PF08139">
    <property type="entry name" value="LPAM_1"/>
    <property type="match status" value="1"/>
</dbReference>
<keyword evidence="5" id="KW-0472">Membrane</keyword>
<evidence type="ECO:0000256" key="3">
    <source>
        <dbReference type="ARBA" id="ARBA00017922"/>
    </source>
</evidence>
<keyword evidence="4" id="KW-0732">Signal</keyword>
<dbReference type="SUPFAM" id="SSF48452">
    <property type="entry name" value="TPR-like"/>
    <property type="match status" value="1"/>
</dbReference>